<evidence type="ECO:0000259" key="8">
    <source>
        <dbReference type="PROSITE" id="PS51379"/>
    </source>
</evidence>
<gene>
    <name evidence="9" type="ORF">IAA54_10065</name>
</gene>
<reference evidence="9" key="2">
    <citation type="journal article" date="2021" name="PeerJ">
        <title>Extensive microbial diversity within the chicken gut microbiome revealed by metagenomics and culture.</title>
        <authorList>
            <person name="Gilroy R."/>
            <person name="Ravi A."/>
            <person name="Getino M."/>
            <person name="Pursley I."/>
            <person name="Horton D.L."/>
            <person name="Alikhan N.F."/>
            <person name="Baker D."/>
            <person name="Gharbi K."/>
            <person name="Hall N."/>
            <person name="Watson M."/>
            <person name="Adriaenssens E.M."/>
            <person name="Foster-Nyarko E."/>
            <person name="Jarju S."/>
            <person name="Secka A."/>
            <person name="Antonio M."/>
            <person name="Oren A."/>
            <person name="Chaudhuri R.R."/>
            <person name="La Ragione R."/>
            <person name="Hildebrand F."/>
            <person name="Pallen M.J."/>
        </authorList>
    </citation>
    <scope>NUCLEOTIDE SEQUENCE</scope>
    <source>
        <strain evidence="9">ChiSjej1B19-7085</strain>
    </source>
</reference>
<keyword evidence="5" id="KW-0479">Metal-binding</keyword>
<dbReference type="GO" id="GO:0051539">
    <property type="term" value="F:4 iron, 4 sulfur cluster binding"/>
    <property type="evidence" value="ECO:0007669"/>
    <property type="project" value="UniProtKB-KW"/>
</dbReference>
<comment type="caution">
    <text evidence="9">The sequence shown here is derived from an EMBL/GenBank/DDBJ whole genome shotgun (WGS) entry which is preliminary data.</text>
</comment>
<dbReference type="Pfam" id="PF12838">
    <property type="entry name" value="Fer4_7"/>
    <property type="match status" value="1"/>
</dbReference>
<dbReference type="EMBL" id="DVHF01000124">
    <property type="protein sequence ID" value="HIR58003.1"/>
    <property type="molecule type" value="Genomic_DNA"/>
</dbReference>
<comment type="cofactor">
    <cofactor evidence="1">
        <name>[4Fe-4S] cluster</name>
        <dbReference type="ChEBI" id="CHEBI:49883"/>
    </cofactor>
</comment>
<feature type="domain" description="4Fe-4S ferredoxin-type" evidence="8">
    <location>
        <begin position="218"/>
        <end position="247"/>
    </location>
</feature>
<name>A0A9D1DS95_9FIRM</name>
<evidence type="ECO:0000313" key="9">
    <source>
        <dbReference type="EMBL" id="HIR58003.1"/>
    </source>
</evidence>
<dbReference type="AlphaFoldDB" id="A0A9D1DS95"/>
<dbReference type="PANTHER" id="PTHR24960">
    <property type="entry name" value="PHOTOSYSTEM I IRON-SULFUR CENTER-RELATED"/>
    <property type="match status" value="1"/>
</dbReference>
<evidence type="ECO:0000256" key="3">
    <source>
        <dbReference type="ARBA" id="ARBA00013529"/>
    </source>
</evidence>
<organism evidence="9 10">
    <name type="scientific">Candidatus Gallacutalibacter pullicola</name>
    <dbReference type="NCBI Taxonomy" id="2840830"/>
    <lineage>
        <taxon>Bacteria</taxon>
        <taxon>Bacillati</taxon>
        <taxon>Bacillota</taxon>
        <taxon>Clostridia</taxon>
        <taxon>Eubacteriales</taxon>
        <taxon>Candidatus Gallacutalibacter</taxon>
    </lineage>
</organism>
<dbReference type="Gene3D" id="3.40.50.11440">
    <property type="match status" value="1"/>
</dbReference>
<evidence type="ECO:0000256" key="7">
    <source>
        <dbReference type="ARBA" id="ARBA00023014"/>
    </source>
</evidence>
<dbReference type="InterPro" id="IPR050157">
    <property type="entry name" value="PSI_iron-sulfur_center"/>
</dbReference>
<evidence type="ECO:0000313" key="10">
    <source>
        <dbReference type="Proteomes" id="UP000886785"/>
    </source>
</evidence>
<evidence type="ECO:0000256" key="2">
    <source>
        <dbReference type="ARBA" id="ARBA00003532"/>
    </source>
</evidence>
<dbReference type="InterPro" id="IPR007160">
    <property type="entry name" value="DUF362"/>
</dbReference>
<comment type="function">
    <text evidence="2">Ferredoxins are iron-sulfur proteins that transfer electrons in a wide variety of metabolic reactions.</text>
</comment>
<evidence type="ECO:0000256" key="5">
    <source>
        <dbReference type="ARBA" id="ARBA00022723"/>
    </source>
</evidence>
<dbReference type="SUPFAM" id="SSF54862">
    <property type="entry name" value="4Fe-4S ferredoxins"/>
    <property type="match status" value="1"/>
</dbReference>
<dbReference type="GO" id="GO:0046872">
    <property type="term" value="F:metal ion binding"/>
    <property type="evidence" value="ECO:0007669"/>
    <property type="project" value="UniProtKB-KW"/>
</dbReference>
<evidence type="ECO:0000256" key="6">
    <source>
        <dbReference type="ARBA" id="ARBA00023004"/>
    </source>
</evidence>
<feature type="domain" description="4Fe-4S ferredoxin-type" evidence="8">
    <location>
        <begin position="188"/>
        <end position="217"/>
    </location>
</feature>
<dbReference type="InterPro" id="IPR017896">
    <property type="entry name" value="4Fe4S_Fe-S-bd"/>
</dbReference>
<dbReference type="PANTHER" id="PTHR24960:SF79">
    <property type="entry name" value="PHOTOSYSTEM I IRON-SULFUR CENTER"/>
    <property type="match status" value="1"/>
</dbReference>
<sequence length="374" mass="40751">MKKSQVFYSDLRVFAGSNLLLKLQKLIRRAGIGTIDMNNKLVAIKIHFGEPGNLSYLRPNYAKAVADVIKELGGKPFLTDCNTLYVGRRKNALDHIEAAYENGFTPFSTGCQVIIADGLKGTDDVEVPVVGGELVKTAKIGRAVMDADVFITLTHFKGHEATGFGGCLKNIGMGCGSRAGKMEQHNSGKPDVNQSKCVGCRTCARNCAHGAISFGEDRKASIDHNKCVGCGRCLGACNFDAIYNSNSSANDDLNRKIAEYSKAVVDGRPAFHISLVMDISPYCDCHAENDAPILPDIGMFASFDPVALDQACADACNKMPALPNSRLDDFMHEEGFHDHHDHFINSMPDTDWRTCLEHAEKIGLGSREYELIKV</sequence>
<protein>
    <recommendedName>
        <fullName evidence="3">Ferredoxin</fullName>
    </recommendedName>
</protein>
<proteinExistence type="predicted"/>
<reference evidence="9" key="1">
    <citation type="submission" date="2020-10" db="EMBL/GenBank/DDBJ databases">
        <authorList>
            <person name="Gilroy R."/>
        </authorList>
    </citation>
    <scope>NUCLEOTIDE SEQUENCE</scope>
    <source>
        <strain evidence="9">ChiSjej1B19-7085</strain>
    </source>
</reference>
<dbReference type="Proteomes" id="UP000886785">
    <property type="component" value="Unassembled WGS sequence"/>
</dbReference>
<keyword evidence="6" id="KW-0408">Iron</keyword>
<accession>A0A9D1DS95</accession>
<dbReference type="Pfam" id="PF04015">
    <property type="entry name" value="DUF362"/>
    <property type="match status" value="1"/>
</dbReference>
<dbReference type="PROSITE" id="PS51379">
    <property type="entry name" value="4FE4S_FER_2"/>
    <property type="match status" value="2"/>
</dbReference>
<evidence type="ECO:0000256" key="4">
    <source>
        <dbReference type="ARBA" id="ARBA00022485"/>
    </source>
</evidence>
<evidence type="ECO:0000256" key="1">
    <source>
        <dbReference type="ARBA" id="ARBA00001966"/>
    </source>
</evidence>
<keyword evidence="7" id="KW-0411">Iron-sulfur</keyword>
<dbReference type="Gene3D" id="3.30.70.20">
    <property type="match status" value="1"/>
</dbReference>
<keyword evidence="4" id="KW-0004">4Fe-4S</keyword>